<evidence type="ECO:0000313" key="3">
    <source>
        <dbReference type="EMBL" id="NEK23277.1"/>
    </source>
</evidence>
<proteinExistence type="predicted"/>
<dbReference type="Pfam" id="PF01478">
    <property type="entry name" value="Peptidase_A24"/>
    <property type="match status" value="1"/>
</dbReference>
<feature type="transmembrane region" description="Helical" evidence="1">
    <location>
        <begin position="7"/>
        <end position="24"/>
    </location>
</feature>
<evidence type="ECO:0000313" key="4">
    <source>
        <dbReference type="Proteomes" id="UP000468591"/>
    </source>
</evidence>
<gene>
    <name evidence="3" type="ORF">GV827_12785</name>
</gene>
<feature type="transmembrane region" description="Helical" evidence="1">
    <location>
        <begin position="36"/>
        <end position="54"/>
    </location>
</feature>
<dbReference type="AlphaFoldDB" id="A0A6P0CBK0"/>
<accession>A0A6P0CBK0</accession>
<keyword evidence="1" id="KW-0472">Membrane</keyword>
<reference evidence="3 4" key="1">
    <citation type="submission" date="2020-01" db="EMBL/GenBank/DDBJ databases">
        <title>Sulfitobacter sediminilitoris sp. nov., isolated from a tidal flat.</title>
        <authorList>
            <person name="Park S."/>
            <person name="Yoon J.-H."/>
        </authorList>
    </citation>
    <scope>NUCLEOTIDE SEQUENCE [LARGE SCALE GENOMIC DNA]</scope>
    <source>
        <strain evidence="3 4">JBTF-M27</strain>
    </source>
</reference>
<keyword evidence="1" id="KW-1133">Transmembrane helix</keyword>
<dbReference type="Gene3D" id="1.20.120.1220">
    <property type="match status" value="1"/>
</dbReference>
<dbReference type="GO" id="GO:0004190">
    <property type="term" value="F:aspartic-type endopeptidase activity"/>
    <property type="evidence" value="ECO:0007669"/>
    <property type="project" value="InterPro"/>
</dbReference>
<feature type="domain" description="Prepilin type IV endopeptidase peptidase" evidence="2">
    <location>
        <begin position="15"/>
        <end position="116"/>
    </location>
</feature>
<evidence type="ECO:0000256" key="1">
    <source>
        <dbReference type="SAM" id="Phobius"/>
    </source>
</evidence>
<comment type="caution">
    <text evidence="3">The sequence shown here is derived from an EMBL/GenBank/DDBJ whole genome shotgun (WGS) entry which is preliminary data.</text>
</comment>
<organism evidence="3 4">
    <name type="scientific">Sulfitobacter sediminilitoris</name>
    <dbReference type="NCBI Taxonomy" id="2698830"/>
    <lineage>
        <taxon>Bacteria</taxon>
        <taxon>Pseudomonadati</taxon>
        <taxon>Pseudomonadota</taxon>
        <taxon>Alphaproteobacteria</taxon>
        <taxon>Rhodobacterales</taxon>
        <taxon>Roseobacteraceae</taxon>
        <taxon>Sulfitobacter</taxon>
    </lineage>
</organism>
<dbReference type="RefSeq" id="WP_164354197.1">
    <property type="nucleotide sequence ID" value="NZ_JAABNT010000007.1"/>
</dbReference>
<evidence type="ECO:0000259" key="2">
    <source>
        <dbReference type="Pfam" id="PF01478"/>
    </source>
</evidence>
<protein>
    <recommendedName>
        <fullName evidence="2">Prepilin type IV endopeptidase peptidase domain-containing protein</fullName>
    </recommendedName>
</protein>
<feature type="transmembrane region" description="Helical" evidence="1">
    <location>
        <begin position="102"/>
        <end position="121"/>
    </location>
</feature>
<keyword evidence="4" id="KW-1185">Reference proteome</keyword>
<sequence length="165" mass="17750">MAISATHALWFLPFVFPICLYVAFTDMAQMRITNPAVVLLALVFVVLGIFLFPFPEYLWRLAALAIVLVVGIILNAAGALGAGDAKFIAAAAPFIALGDLRLVIALFMATLLAAAVAHRGAKYTPLRRLAPHWDSWERGKKFPMGLALGPALAIYLILGALYGAR</sequence>
<dbReference type="GO" id="GO:0016020">
    <property type="term" value="C:membrane"/>
    <property type="evidence" value="ECO:0007669"/>
    <property type="project" value="InterPro"/>
</dbReference>
<dbReference type="InterPro" id="IPR000045">
    <property type="entry name" value="Prepilin_IV_endopep_pep"/>
</dbReference>
<name>A0A6P0CBK0_9RHOB</name>
<feature type="transmembrane region" description="Helical" evidence="1">
    <location>
        <begin position="61"/>
        <end position="82"/>
    </location>
</feature>
<feature type="transmembrane region" description="Helical" evidence="1">
    <location>
        <begin position="142"/>
        <end position="164"/>
    </location>
</feature>
<keyword evidence="1" id="KW-0812">Transmembrane</keyword>
<dbReference type="Proteomes" id="UP000468591">
    <property type="component" value="Unassembled WGS sequence"/>
</dbReference>
<dbReference type="EMBL" id="JAABNT010000007">
    <property type="protein sequence ID" value="NEK23277.1"/>
    <property type="molecule type" value="Genomic_DNA"/>
</dbReference>